<dbReference type="EMBL" id="LAZR01020061">
    <property type="protein sequence ID" value="KKL90240.1"/>
    <property type="molecule type" value="Genomic_DNA"/>
</dbReference>
<evidence type="ECO:0008006" key="6">
    <source>
        <dbReference type="Google" id="ProtNLM"/>
    </source>
</evidence>
<dbReference type="PROSITE" id="PS51201">
    <property type="entry name" value="RCK_N"/>
    <property type="match status" value="1"/>
</dbReference>
<evidence type="ECO:0000256" key="1">
    <source>
        <dbReference type="ARBA" id="ARBA00022448"/>
    </source>
</evidence>
<keyword evidence="1" id="KW-0813">Transport</keyword>
<dbReference type="NCBIfam" id="NF007039">
    <property type="entry name" value="PRK09496.3-2"/>
    <property type="match status" value="1"/>
</dbReference>
<accession>A0A0F9I8T0</accession>
<dbReference type="AlphaFoldDB" id="A0A0F9I8T0"/>
<dbReference type="SUPFAM" id="SSF51735">
    <property type="entry name" value="NAD(P)-binding Rossmann-fold domains"/>
    <property type="match status" value="2"/>
</dbReference>
<evidence type="ECO:0000256" key="2">
    <source>
        <dbReference type="ARBA" id="ARBA00023065"/>
    </source>
</evidence>
<dbReference type="PROSITE" id="PS51202">
    <property type="entry name" value="RCK_C"/>
    <property type="match status" value="2"/>
</dbReference>
<dbReference type="PANTHER" id="PTHR43833:SF5">
    <property type="entry name" value="TRK SYSTEM POTASSIUM UPTAKE PROTEIN TRKA"/>
    <property type="match status" value="1"/>
</dbReference>
<dbReference type="GO" id="GO:0008324">
    <property type="term" value="F:monoatomic cation transmembrane transporter activity"/>
    <property type="evidence" value="ECO:0007669"/>
    <property type="project" value="InterPro"/>
</dbReference>
<dbReference type="InterPro" id="IPR036721">
    <property type="entry name" value="RCK_C_sf"/>
</dbReference>
<dbReference type="Gene3D" id="3.30.70.1450">
    <property type="entry name" value="Regulator of K+ conductance, C-terminal domain"/>
    <property type="match status" value="2"/>
</dbReference>
<sequence length="368" mass="39900">LSCLIARKLGCPKTIARVRHPSFRDDDPAVPVSELGVDQIINPDQEAAREIVYLLRNPGITQIVKLANGAVAVAGITVAQGSPFDGRTLAELPDVLGQMVYRVAVIRRHDNAIVPTGKDIIQAGDEIFVIAEPKTIEQIGRIACPTADRGQHPSVMVFGASDLGRNLAGMLQNDCRVKLIGTSKQSVRSASEELTRTLVIEGDGHDLAMLEREGLARTSTFVAVSDDDEMNLIGCLYAKRIGVPRTIARVERHIYRPLTITLGVDVAVSARETTVNTILKYIRPGGIEAVARMRGVSAEALEFIARPGGKMVDRPLQDVRFPRGAMVAMVVRANEIIVPAGDTQIRQGDHVVVFAVREAVKKVQKLFA</sequence>
<dbReference type="SUPFAM" id="SSF116726">
    <property type="entry name" value="TrkA C-terminal domain-like"/>
    <property type="match status" value="2"/>
</dbReference>
<proteinExistence type="predicted"/>
<gene>
    <name evidence="5" type="ORF">LCGC14_1906680</name>
</gene>
<feature type="domain" description="RCK C-terminal" evidence="4">
    <location>
        <begin position="288"/>
        <end position="368"/>
    </location>
</feature>
<reference evidence="5" key="1">
    <citation type="journal article" date="2015" name="Nature">
        <title>Complex archaea that bridge the gap between prokaryotes and eukaryotes.</title>
        <authorList>
            <person name="Spang A."/>
            <person name="Saw J.H."/>
            <person name="Jorgensen S.L."/>
            <person name="Zaremba-Niedzwiedzka K."/>
            <person name="Martijn J."/>
            <person name="Lind A.E."/>
            <person name="van Eijk R."/>
            <person name="Schleper C."/>
            <person name="Guy L."/>
            <person name="Ettema T.J."/>
        </authorList>
    </citation>
    <scope>NUCLEOTIDE SEQUENCE</scope>
</reference>
<dbReference type="PANTHER" id="PTHR43833">
    <property type="entry name" value="POTASSIUM CHANNEL PROTEIN 2-RELATED-RELATED"/>
    <property type="match status" value="1"/>
</dbReference>
<dbReference type="Gene3D" id="3.40.50.720">
    <property type="entry name" value="NAD(P)-binding Rossmann-like Domain"/>
    <property type="match status" value="2"/>
</dbReference>
<feature type="domain" description="RCK N-terminal" evidence="3">
    <location>
        <begin position="152"/>
        <end position="268"/>
    </location>
</feature>
<feature type="domain" description="RCK C-terminal" evidence="4">
    <location>
        <begin position="61"/>
        <end position="145"/>
    </location>
</feature>
<evidence type="ECO:0000313" key="5">
    <source>
        <dbReference type="EMBL" id="KKL90240.1"/>
    </source>
</evidence>
<evidence type="ECO:0000259" key="3">
    <source>
        <dbReference type="PROSITE" id="PS51201"/>
    </source>
</evidence>
<organism evidence="5">
    <name type="scientific">marine sediment metagenome</name>
    <dbReference type="NCBI Taxonomy" id="412755"/>
    <lineage>
        <taxon>unclassified sequences</taxon>
        <taxon>metagenomes</taxon>
        <taxon>ecological metagenomes</taxon>
    </lineage>
</organism>
<dbReference type="GO" id="GO:0006813">
    <property type="term" value="P:potassium ion transport"/>
    <property type="evidence" value="ECO:0007669"/>
    <property type="project" value="InterPro"/>
</dbReference>
<dbReference type="Pfam" id="PF02254">
    <property type="entry name" value="TrkA_N"/>
    <property type="match status" value="1"/>
</dbReference>
<dbReference type="Pfam" id="PF02080">
    <property type="entry name" value="TrkA_C"/>
    <property type="match status" value="2"/>
</dbReference>
<protein>
    <recommendedName>
        <fullName evidence="6">RCK C-terminal domain-containing protein</fullName>
    </recommendedName>
</protein>
<keyword evidence="2" id="KW-0406">Ion transport</keyword>
<comment type="caution">
    <text evidence="5">The sequence shown here is derived from an EMBL/GenBank/DDBJ whole genome shotgun (WGS) entry which is preliminary data.</text>
</comment>
<evidence type="ECO:0000259" key="4">
    <source>
        <dbReference type="PROSITE" id="PS51202"/>
    </source>
</evidence>
<dbReference type="InterPro" id="IPR006037">
    <property type="entry name" value="RCK_C"/>
</dbReference>
<dbReference type="InterPro" id="IPR050721">
    <property type="entry name" value="Trk_Ktr_HKT_K-transport"/>
</dbReference>
<dbReference type="InterPro" id="IPR003148">
    <property type="entry name" value="RCK_N"/>
</dbReference>
<feature type="non-terminal residue" evidence="5">
    <location>
        <position position="1"/>
    </location>
</feature>
<name>A0A0F9I8T0_9ZZZZ</name>
<dbReference type="InterPro" id="IPR036291">
    <property type="entry name" value="NAD(P)-bd_dom_sf"/>
</dbReference>